<protein>
    <recommendedName>
        <fullName evidence="4">Alginate export domain-containing protein</fullName>
    </recommendedName>
</protein>
<dbReference type="OrthoDB" id="1070463at2"/>
<evidence type="ECO:0000256" key="1">
    <source>
        <dbReference type="SAM" id="SignalP"/>
    </source>
</evidence>
<keyword evidence="3" id="KW-1185">Reference proteome</keyword>
<gene>
    <name evidence="2" type="ordered locus">Ftrac_2737</name>
</gene>
<feature type="chain" id="PRO_5003189632" description="Alginate export domain-containing protein" evidence="1">
    <location>
        <begin position="23"/>
        <end position="447"/>
    </location>
</feature>
<dbReference type="Proteomes" id="UP000008720">
    <property type="component" value="Chromosome"/>
</dbReference>
<dbReference type="EMBL" id="CP002349">
    <property type="protein sequence ID" value="ADR22715.1"/>
    <property type="molecule type" value="Genomic_DNA"/>
</dbReference>
<evidence type="ECO:0000313" key="2">
    <source>
        <dbReference type="EMBL" id="ADR22715.1"/>
    </source>
</evidence>
<dbReference type="SUPFAM" id="SSF56935">
    <property type="entry name" value="Porins"/>
    <property type="match status" value="1"/>
</dbReference>
<dbReference type="STRING" id="643867.Ftrac_2737"/>
<reference evidence="2 3" key="1">
    <citation type="journal article" date="2011" name="Stand. Genomic Sci.">
        <title>Complete genome sequence of Marivirga tractuosa type strain (H-43).</title>
        <authorList>
            <person name="Pagani I."/>
            <person name="Chertkov O."/>
            <person name="Lapidus A."/>
            <person name="Lucas S."/>
            <person name="Del Rio T.G."/>
            <person name="Tice H."/>
            <person name="Copeland A."/>
            <person name="Cheng J.F."/>
            <person name="Nolan M."/>
            <person name="Saunders E."/>
            <person name="Pitluck S."/>
            <person name="Held B."/>
            <person name="Goodwin L."/>
            <person name="Liolios K."/>
            <person name="Ovchinikova G."/>
            <person name="Ivanova N."/>
            <person name="Mavromatis K."/>
            <person name="Pati A."/>
            <person name="Chen A."/>
            <person name="Palaniappan K."/>
            <person name="Land M."/>
            <person name="Hauser L."/>
            <person name="Jeffries C.D."/>
            <person name="Detter J.C."/>
            <person name="Han C."/>
            <person name="Tapia R."/>
            <person name="Ngatchou-Djao O.D."/>
            <person name="Rohde M."/>
            <person name="Goker M."/>
            <person name="Spring S."/>
            <person name="Sikorski J."/>
            <person name="Woyke T."/>
            <person name="Bristow J."/>
            <person name="Eisen J.A."/>
            <person name="Markowitz V."/>
            <person name="Hugenholtz P."/>
            <person name="Klenk H.P."/>
            <person name="Kyrpides N.C."/>
        </authorList>
    </citation>
    <scope>NUCLEOTIDE SEQUENCE [LARGE SCALE GENOMIC DNA]</scope>
    <source>
        <strain evidence="3">ATCC 23168 / DSM 4126 / NBRC 15989 / NCIMB 1408 / VKM B-1430 / H-43</strain>
    </source>
</reference>
<sequence>MKTIAKFGLSLLLAFSAQLSYAQFSVEGQIVQRAEVRNGAGRLIGVDQTPASFIAHRVRLQTKYEMEGFTFYASIQDVRTWGNAPQVKASDGFLSLHEAWAETSLGDYWKIKLGRQELNYDNFRFIGNLDWALQGRAHDFALVKYEKETMKFHFGGGYNQDAQGLTGNLFQTPNQYKVAQMMRYENKWGDFQLSALLWNDGRQFISRDSLGAVVDSDLYYRQTIGLPTIKYKFGNTLISGFYYHQLGKDPVGRNVNAYDVSAQLTQTLTSNADKGSSFKATLGFEILSGTPSNSAAENTSFSPLYGTNHIHNGYMDFFYVGGRFGDNVGLQDYYLKGRYQFNSNFFTQLDTHVFYADADVTGFGVGGPSITPAPINFDSYLGTELDFSIAYILNRAVSIQGGYSQIFASETFEFLQGQTEYKSTQNWAYVMFIFRPTMKNRFIGILL</sequence>
<feature type="signal peptide" evidence="1">
    <location>
        <begin position="1"/>
        <end position="22"/>
    </location>
</feature>
<dbReference type="eggNOG" id="COG3203">
    <property type="taxonomic scope" value="Bacteria"/>
</dbReference>
<proteinExistence type="predicted"/>
<dbReference type="HOGENOM" id="CLU_038567_0_0_10"/>
<keyword evidence="1" id="KW-0732">Signal</keyword>
<dbReference type="RefSeq" id="WP_013454858.1">
    <property type="nucleotide sequence ID" value="NC_014759.1"/>
</dbReference>
<dbReference type="AlphaFoldDB" id="E4TR34"/>
<evidence type="ECO:0000313" key="3">
    <source>
        <dbReference type="Proteomes" id="UP000008720"/>
    </source>
</evidence>
<dbReference type="KEGG" id="mtt:Ftrac_2737"/>
<name>E4TR34_MARTH</name>
<evidence type="ECO:0008006" key="4">
    <source>
        <dbReference type="Google" id="ProtNLM"/>
    </source>
</evidence>
<accession>E4TR34</accession>
<organism evidence="2 3">
    <name type="scientific">Marivirga tractuosa (strain ATCC 23168 / DSM 4126 / NBRC 15989 / NCIMB 1408 / VKM B-1430 / H-43)</name>
    <name type="common">Microscilla tractuosa</name>
    <name type="synonym">Flexibacter tractuosus</name>
    <dbReference type="NCBI Taxonomy" id="643867"/>
    <lineage>
        <taxon>Bacteria</taxon>
        <taxon>Pseudomonadati</taxon>
        <taxon>Bacteroidota</taxon>
        <taxon>Cytophagia</taxon>
        <taxon>Cytophagales</taxon>
        <taxon>Marivirgaceae</taxon>
        <taxon>Marivirga</taxon>
    </lineage>
</organism>